<sequence>MLQFKALRELLNSTSQNAEITTAEMLTKKFVVMERVAAETIFEGIFKTFRILDRHLAYLFGIKNPGRPIRDIYFITI</sequence>
<organism evidence="1 2">
    <name type="scientific">Draconibacterium sediminis</name>
    <dbReference type="NCBI Taxonomy" id="1544798"/>
    <lineage>
        <taxon>Bacteria</taxon>
        <taxon>Pseudomonadati</taxon>
        <taxon>Bacteroidota</taxon>
        <taxon>Bacteroidia</taxon>
        <taxon>Marinilabiliales</taxon>
        <taxon>Prolixibacteraceae</taxon>
        <taxon>Draconibacterium</taxon>
    </lineage>
</organism>
<protein>
    <submittedName>
        <fullName evidence="1">Uncharacterized protein</fullName>
    </submittedName>
</protein>
<reference evidence="1 2" key="1">
    <citation type="submission" date="2014-09" db="EMBL/GenBank/DDBJ databases">
        <title>Draft Genome Sequence of Draconibacterium sp. JN14CK-3.</title>
        <authorList>
            <person name="Dong C."/>
            <person name="Lai Q."/>
            <person name="Shao Z."/>
        </authorList>
    </citation>
    <scope>NUCLEOTIDE SEQUENCE [LARGE SCALE GENOMIC DNA]</scope>
    <source>
        <strain evidence="1 2">JN14CK-3</strain>
    </source>
</reference>
<dbReference type="STRING" id="1544798.LH29_14295"/>
<dbReference type="EMBL" id="JRHC01000003">
    <property type="protein sequence ID" value="KJF43400.1"/>
    <property type="molecule type" value="Genomic_DNA"/>
</dbReference>
<evidence type="ECO:0000313" key="1">
    <source>
        <dbReference type="EMBL" id="KJF43400.1"/>
    </source>
</evidence>
<accession>A0A0D8J8T3</accession>
<comment type="caution">
    <text evidence="1">The sequence shown here is derived from an EMBL/GenBank/DDBJ whole genome shotgun (WGS) entry which is preliminary data.</text>
</comment>
<gene>
    <name evidence="1" type="ORF">LH29_14295</name>
</gene>
<dbReference type="AlphaFoldDB" id="A0A0D8J8T3"/>
<proteinExistence type="predicted"/>
<dbReference type="Proteomes" id="UP000032544">
    <property type="component" value="Unassembled WGS sequence"/>
</dbReference>
<evidence type="ECO:0000313" key="2">
    <source>
        <dbReference type="Proteomes" id="UP000032544"/>
    </source>
</evidence>
<keyword evidence="2" id="KW-1185">Reference proteome</keyword>
<name>A0A0D8J8T3_9BACT</name>